<dbReference type="InterPro" id="IPR009097">
    <property type="entry name" value="Cyclic_Pdiesterase"/>
</dbReference>
<keyword evidence="3" id="KW-0436">Ligase</keyword>
<comment type="caution">
    <text evidence="3">The sequence shown here is derived from an EMBL/GenBank/DDBJ whole genome shotgun (WGS) entry which is preliminary data.</text>
</comment>
<dbReference type="AlphaFoldDB" id="A0A3N1DCP3"/>
<feature type="active site" description="Proton donor" evidence="2">
    <location>
        <position position="40"/>
    </location>
</feature>
<evidence type="ECO:0000313" key="4">
    <source>
        <dbReference type="Proteomes" id="UP000272400"/>
    </source>
</evidence>
<dbReference type="Gene3D" id="3.90.1140.10">
    <property type="entry name" value="Cyclic phosphodiesterase"/>
    <property type="match status" value="1"/>
</dbReference>
<dbReference type="HAMAP" id="MF_01940">
    <property type="entry name" value="RNA_CPDase"/>
    <property type="match status" value="1"/>
</dbReference>
<reference evidence="3 4" key="1">
    <citation type="submission" date="2018-11" db="EMBL/GenBank/DDBJ databases">
        <title>Sequencing the genomes of 1000 actinobacteria strains.</title>
        <authorList>
            <person name="Klenk H.-P."/>
        </authorList>
    </citation>
    <scope>NUCLEOTIDE SEQUENCE [LARGE SCALE GENOMIC DNA]</scope>
    <source>
        <strain evidence="3 4">DSM 44254</strain>
    </source>
</reference>
<comment type="similarity">
    <text evidence="2">Belongs to the 2H phosphoesterase superfamily. ThpR family.</text>
</comment>
<keyword evidence="4" id="KW-1185">Reference proteome</keyword>
<dbReference type="OrthoDB" id="9787070at2"/>
<keyword evidence="1 2" id="KW-0378">Hydrolase</keyword>
<dbReference type="GO" id="GO:0016874">
    <property type="term" value="F:ligase activity"/>
    <property type="evidence" value="ECO:0007669"/>
    <property type="project" value="UniProtKB-KW"/>
</dbReference>
<comment type="catalytic activity">
    <reaction evidence="2">
        <text>a 3'-end 2',3'-cyclophospho-ribonucleotide-RNA + H2O = a 3'-end 2'-phospho-ribonucleotide-RNA + H(+)</text>
        <dbReference type="Rhea" id="RHEA:11828"/>
        <dbReference type="Rhea" id="RHEA-COMP:10464"/>
        <dbReference type="Rhea" id="RHEA-COMP:17353"/>
        <dbReference type="ChEBI" id="CHEBI:15377"/>
        <dbReference type="ChEBI" id="CHEBI:15378"/>
        <dbReference type="ChEBI" id="CHEBI:83064"/>
        <dbReference type="ChEBI" id="CHEBI:173113"/>
        <dbReference type="EC" id="3.1.4.58"/>
    </reaction>
</comment>
<accession>A0A3N1DCP3</accession>
<dbReference type="Pfam" id="PF13563">
    <property type="entry name" value="2_5_RNA_ligase2"/>
    <property type="match status" value="1"/>
</dbReference>
<feature type="active site" description="Proton acceptor" evidence="2">
    <location>
        <position position="131"/>
    </location>
</feature>
<sequence>MRLFAAIHPPSDVLDALAGVVAEVKRAHPGLRWASRTQWHLTLAFYGEADDAAAEALPGLLAAAVAAGPAPRLELAGAGAFPTRAPGRAKVLWAGVEGDLAELAALAERCTEAGTRAGLKPQGHEREFRPHLTLARSREPRDLRGHAALLGDFAGRPWTPEAVDLMISHFPRPGHTLLRELPFADA</sequence>
<dbReference type="Proteomes" id="UP000272400">
    <property type="component" value="Unassembled WGS sequence"/>
</dbReference>
<dbReference type="RefSeq" id="WP_123670126.1">
    <property type="nucleotide sequence ID" value="NZ_RJKE01000001.1"/>
</dbReference>
<organism evidence="3 4">
    <name type="scientific">Actinocorallia herbida</name>
    <dbReference type="NCBI Taxonomy" id="58109"/>
    <lineage>
        <taxon>Bacteria</taxon>
        <taxon>Bacillati</taxon>
        <taxon>Actinomycetota</taxon>
        <taxon>Actinomycetes</taxon>
        <taxon>Streptosporangiales</taxon>
        <taxon>Thermomonosporaceae</taxon>
        <taxon>Actinocorallia</taxon>
    </lineage>
</organism>
<evidence type="ECO:0000313" key="3">
    <source>
        <dbReference type="EMBL" id="ROO91280.1"/>
    </source>
</evidence>
<feature type="short sequence motif" description="HXTX 1" evidence="2">
    <location>
        <begin position="40"/>
        <end position="43"/>
    </location>
</feature>
<feature type="short sequence motif" description="HXTX 2" evidence="2">
    <location>
        <begin position="131"/>
        <end position="134"/>
    </location>
</feature>
<gene>
    <name evidence="3" type="ORF">EDD29_9033</name>
</gene>
<evidence type="ECO:0000256" key="1">
    <source>
        <dbReference type="ARBA" id="ARBA00022801"/>
    </source>
</evidence>
<dbReference type="EMBL" id="RJKE01000001">
    <property type="protein sequence ID" value="ROO91280.1"/>
    <property type="molecule type" value="Genomic_DNA"/>
</dbReference>
<dbReference type="GO" id="GO:0004113">
    <property type="term" value="F:2',3'-cyclic-nucleotide 3'-phosphodiesterase activity"/>
    <property type="evidence" value="ECO:0007669"/>
    <property type="project" value="InterPro"/>
</dbReference>
<dbReference type="EC" id="3.1.4.58" evidence="2"/>
<dbReference type="InterPro" id="IPR004175">
    <property type="entry name" value="RNA_CPDase"/>
</dbReference>
<dbReference type="GO" id="GO:0008664">
    <property type="term" value="F:RNA 2',3'-cyclic 3'-phosphodiesterase activity"/>
    <property type="evidence" value="ECO:0007669"/>
    <property type="project" value="UniProtKB-EC"/>
</dbReference>
<proteinExistence type="inferred from homology"/>
<dbReference type="PANTHER" id="PTHR35561:SF1">
    <property type="entry name" value="RNA 2',3'-CYCLIC PHOSPHODIESTERASE"/>
    <property type="match status" value="1"/>
</dbReference>
<name>A0A3N1DCP3_9ACTN</name>
<dbReference type="NCBIfam" id="TIGR02258">
    <property type="entry name" value="2_5_ligase"/>
    <property type="match status" value="1"/>
</dbReference>
<comment type="function">
    <text evidence="2">Hydrolyzes RNA 2',3'-cyclic phosphodiester to an RNA 2'-phosphomonoester.</text>
</comment>
<evidence type="ECO:0000256" key="2">
    <source>
        <dbReference type="HAMAP-Rule" id="MF_01940"/>
    </source>
</evidence>
<dbReference type="PANTHER" id="PTHR35561">
    <property type="entry name" value="RNA 2',3'-CYCLIC PHOSPHODIESTERASE"/>
    <property type="match status" value="1"/>
</dbReference>
<protein>
    <recommendedName>
        <fullName evidence="2">RNA 2',3'-cyclic phosphodiesterase</fullName>
        <shortName evidence="2">RNA 2',3'-CPDase</shortName>
        <ecNumber evidence="2">3.1.4.58</ecNumber>
    </recommendedName>
</protein>
<dbReference type="SUPFAM" id="SSF55144">
    <property type="entry name" value="LigT-like"/>
    <property type="match status" value="1"/>
</dbReference>